<dbReference type="Gene3D" id="3.90.25.10">
    <property type="entry name" value="UDP-galactose 4-epimerase, domain 1"/>
    <property type="match status" value="1"/>
</dbReference>
<dbReference type="Proteomes" id="UP000799770">
    <property type="component" value="Unassembled WGS sequence"/>
</dbReference>
<dbReference type="InterPro" id="IPR036291">
    <property type="entry name" value="NAD(P)-bd_dom_sf"/>
</dbReference>
<dbReference type="InterPro" id="IPR051164">
    <property type="entry name" value="NmrA-like_oxidored"/>
</dbReference>
<dbReference type="SUPFAM" id="SSF51735">
    <property type="entry name" value="NAD(P)-binding Rossmann-fold domains"/>
    <property type="match status" value="1"/>
</dbReference>
<dbReference type="InterPro" id="IPR008030">
    <property type="entry name" value="NmrA-like"/>
</dbReference>
<comment type="similarity">
    <text evidence="1">Belongs to the NmrA-type oxidoreductase family.</text>
</comment>
<feature type="domain" description="NmrA-like" evidence="3">
    <location>
        <begin position="2"/>
        <end position="297"/>
    </location>
</feature>
<dbReference type="GO" id="GO:0005634">
    <property type="term" value="C:nucleus"/>
    <property type="evidence" value="ECO:0007669"/>
    <property type="project" value="TreeGrafter"/>
</dbReference>
<accession>A0A6A5YF24</accession>
<keyword evidence="5" id="KW-1185">Reference proteome</keyword>
<dbReference type="Pfam" id="PF05368">
    <property type="entry name" value="NmrA"/>
    <property type="match status" value="1"/>
</dbReference>
<dbReference type="OrthoDB" id="5356836at2759"/>
<evidence type="ECO:0000259" key="3">
    <source>
        <dbReference type="Pfam" id="PF05368"/>
    </source>
</evidence>
<gene>
    <name evidence="4" type="ORF">BDV96DRAFT_509033</name>
</gene>
<evidence type="ECO:0000313" key="5">
    <source>
        <dbReference type="Proteomes" id="UP000799770"/>
    </source>
</evidence>
<evidence type="ECO:0000256" key="1">
    <source>
        <dbReference type="ARBA" id="ARBA00006328"/>
    </source>
</evidence>
<dbReference type="PANTHER" id="PTHR42748:SF5">
    <property type="entry name" value="NITROGEN METABOLITE REPRESSION PROTEIN NMRA"/>
    <property type="match status" value="1"/>
</dbReference>
<evidence type="ECO:0000256" key="2">
    <source>
        <dbReference type="ARBA" id="ARBA00022857"/>
    </source>
</evidence>
<dbReference type="PANTHER" id="PTHR42748">
    <property type="entry name" value="NITROGEN METABOLITE REPRESSION PROTEIN NMRA FAMILY MEMBER"/>
    <property type="match status" value="1"/>
</dbReference>
<sequence length="337" mass="38042">MQRTVVTINSNGRQSASFIRVASALGWQVRAQMRELNGLVAEELAELPNVTVFVGQLEDRKFLDNLFKSAQYAFINTTHWGDEVAVGRLLADAAKKAGIQHCIYSSMPDHSVFGHNWRALPLWAPKFTVEQYIRQIGLPATFVYCGIYHNNFTGLDFPLFRMENRPDGSFLWQAPFHPNQPLPWLDSEHDVGPAVFQLFKEGPRKWNGKRIPLAFSVMTPVEVCKAFSRGLGRPVKYKRGPVVINCPTPTGYREHLAALEDTLGEKGAPYFGPDLEKECPTVALELWEGNRDIEEYAREVFPVEEAANGLTWMEEGEIHQPFNGIVGLTEQLNQARL</sequence>
<keyword evidence="2" id="KW-0521">NADP</keyword>
<reference evidence="4" key="1">
    <citation type="journal article" date="2020" name="Stud. Mycol.">
        <title>101 Dothideomycetes genomes: a test case for predicting lifestyles and emergence of pathogens.</title>
        <authorList>
            <person name="Haridas S."/>
            <person name="Albert R."/>
            <person name="Binder M."/>
            <person name="Bloem J."/>
            <person name="Labutti K."/>
            <person name="Salamov A."/>
            <person name="Andreopoulos B."/>
            <person name="Baker S."/>
            <person name="Barry K."/>
            <person name="Bills G."/>
            <person name="Bluhm B."/>
            <person name="Cannon C."/>
            <person name="Castanera R."/>
            <person name="Culley D."/>
            <person name="Daum C."/>
            <person name="Ezra D."/>
            <person name="Gonzalez J."/>
            <person name="Henrissat B."/>
            <person name="Kuo A."/>
            <person name="Liang C."/>
            <person name="Lipzen A."/>
            <person name="Lutzoni F."/>
            <person name="Magnuson J."/>
            <person name="Mondo S."/>
            <person name="Nolan M."/>
            <person name="Ohm R."/>
            <person name="Pangilinan J."/>
            <person name="Park H.-J."/>
            <person name="Ramirez L."/>
            <person name="Alfaro M."/>
            <person name="Sun H."/>
            <person name="Tritt A."/>
            <person name="Yoshinaga Y."/>
            <person name="Zwiers L.-H."/>
            <person name="Turgeon B."/>
            <person name="Goodwin S."/>
            <person name="Spatafora J."/>
            <person name="Crous P."/>
            <person name="Grigoriev I."/>
        </authorList>
    </citation>
    <scope>NUCLEOTIDE SEQUENCE</scope>
    <source>
        <strain evidence="4">CBS 627.86</strain>
    </source>
</reference>
<evidence type="ECO:0000313" key="4">
    <source>
        <dbReference type="EMBL" id="KAF2105665.1"/>
    </source>
</evidence>
<organism evidence="4 5">
    <name type="scientific">Lophiotrema nucula</name>
    <dbReference type="NCBI Taxonomy" id="690887"/>
    <lineage>
        <taxon>Eukaryota</taxon>
        <taxon>Fungi</taxon>
        <taxon>Dikarya</taxon>
        <taxon>Ascomycota</taxon>
        <taxon>Pezizomycotina</taxon>
        <taxon>Dothideomycetes</taxon>
        <taxon>Pleosporomycetidae</taxon>
        <taxon>Pleosporales</taxon>
        <taxon>Lophiotremataceae</taxon>
        <taxon>Lophiotrema</taxon>
    </lineage>
</organism>
<dbReference type="EMBL" id="ML977375">
    <property type="protein sequence ID" value="KAF2105665.1"/>
    <property type="molecule type" value="Genomic_DNA"/>
</dbReference>
<proteinExistence type="inferred from homology"/>
<name>A0A6A5YF24_9PLEO</name>
<protein>
    <submittedName>
        <fullName evidence="4">NmrA-like family-domain-containing protein</fullName>
    </submittedName>
</protein>
<dbReference type="Gene3D" id="3.40.50.720">
    <property type="entry name" value="NAD(P)-binding Rossmann-like Domain"/>
    <property type="match status" value="1"/>
</dbReference>
<dbReference type="AlphaFoldDB" id="A0A6A5YF24"/>